<dbReference type="EMBL" id="CADCUC010000652">
    <property type="protein sequence ID" value="CAA9362355.1"/>
    <property type="molecule type" value="Genomic_DNA"/>
</dbReference>
<name>A0A6J4MKK4_9HYPH</name>
<dbReference type="AlphaFoldDB" id="A0A6J4MKK4"/>
<evidence type="ECO:0000256" key="1">
    <source>
        <dbReference type="SAM" id="MobiDB-lite"/>
    </source>
</evidence>
<reference evidence="2" key="1">
    <citation type="submission" date="2020-02" db="EMBL/GenBank/DDBJ databases">
        <authorList>
            <person name="Meier V. D."/>
        </authorList>
    </citation>
    <scope>NUCLEOTIDE SEQUENCE</scope>
    <source>
        <strain evidence="2">AVDCRST_MAG90</strain>
    </source>
</reference>
<proteinExistence type="predicted"/>
<organism evidence="2">
    <name type="scientific">uncultured Microvirga sp</name>
    <dbReference type="NCBI Taxonomy" id="412392"/>
    <lineage>
        <taxon>Bacteria</taxon>
        <taxon>Pseudomonadati</taxon>
        <taxon>Pseudomonadota</taxon>
        <taxon>Alphaproteobacteria</taxon>
        <taxon>Hyphomicrobiales</taxon>
        <taxon>Methylobacteriaceae</taxon>
        <taxon>Microvirga</taxon>
        <taxon>environmental samples</taxon>
    </lineage>
</organism>
<evidence type="ECO:0000313" key="2">
    <source>
        <dbReference type="EMBL" id="CAA9362355.1"/>
    </source>
</evidence>
<gene>
    <name evidence="2" type="ORF">AVDCRST_MAG90-3140</name>
</gene>
<protein>
    <submittedName>
        <fullName evidence="2">Uncharacterized protein</fullName>
    </submittedName>
</protein>
<feature type="compositionally biased region" description="Basic and acidic residues" evidence="1">
    <location>
        <begin position="23"/>
        <end position="38"/>
    </location>
</feature>
<sequence length="85" mass="9032">MILERWSAPDPAREGLRMASKANDPRSVAEKARADLKANNELGLAPPESPAMATPSVTPETFGAKKGFKDDAPGPDDDALSRAKE</sequence>
<accession>A0A6J4MKK4</accession>
<feature type="region of interest" description="Disordered" evidence="1">
    <location>
        <begin position="1"/>
        <end position="85"/>
    </location>
</feature>